<dbReference type="SUPFAM" id="SSF103481">
    <property type="entry name" value="Multidrug resistance efflux transporter EmrE"/>
    <property type="match status" value="2"/>
</dbReference>
<evidence type="ECO:0000313" key="8">
    <source>
        <dbReference type="EMBL" id="MED6173324.1"/>
    </source>
</evidence>
<feature type="transmembrane region" description="Helical" evidence="6">
    <location>
        <begin position="234"/>
        <end position="255"/>
    </location>
</feature>
<keyword evidence="4 6" id="KW-1133">Transmembrane helix</keyword>
<organism evidence="8 9">
    <name type="scientific">Stylosanthes scabra</name>
    <dbReference type="NCBI Taxonomy" id="79078"/>
    <lineage>
        <taxon>Eukaryota</taxon>
        <taxon>Viridiplantae</taxon>
        <taxon>Streptophyta</taxon>
        <taxon>Embryophyta</taxon>
        <taxon>Tracheophyta</taxon>
        <taxon>Spermatophyta</taxon>
        <taxon>Magnoliopsida</taxon>
        <taxon>eudicotyledons</taxon>
        <taxon>Gunneridae</taxon>
        <taxon>Pentapetalae</taxon>
        <taxon>rosids</taxon>
        <taxon>fabids</taxon>
        <taxon>Fabales</taxon>
        <taxon>Fabaceae</taxon>
        <taxon>Papilionoideae</taxon>
        <taxon>50 kb inversion clade</taxon>
        <taxon>dalbergioids sensu lato</taxon>
        <taxon>Dalbergieae</taxon>
        <taxon>Pterocarpus clade</taxon>
        <taxon>Stylosanthes</taxon>
    </lineage>
</organism>
<sequence length="386" mass="41866">MQQSIEPFHGIMSTRTRRWWFYSDTLPLIVIIGTQCSDTALSTLFKAATERGMSHLVFVAYAYAVATTLLLPYLFFFKRSSSVAPPISFSILIKIVLLGVLGSSSQVLGYAGINYSSPSLASSISNLLPAFTFLLAIAFRMEKVAAKSRSSQAKVIGSIVSIGAAFVVTFYKGPSINIAQSHLSLPTEQQVISIPNSVDTTWVIAGTLLTADYLLVSLCYIWQAEILKEYPDELTVVFFYNVTATIVSVTVALFTERSTSAWEIGLDISLVSIISSGIFGKLMSNAVNAWALHLKGAVYVATFQPLSIVIATAMGVVFFGDTLHIGSVIGAATISIGFYTVLWGKATEKTEEEEDFGNLESQTIENVPLLHSYKTVNGNVHNTSTN</sequence>
<evidence type="ECO:0000256" key="2">
    <source>
        <dbReference type="ARBA" id="ARBA00007635"/>
    </source>
</evidence>
<protein>
    <recommendedName>
        <fullName evidence="6">WAT1-related protein</fullName>
    </recommendedName>
</protein>
<keyword evidence="9" id="KW-1185">Reference proteome</keyword>
<evidence type="ECO:0000259" key="7">
    <source>
        <dbReference type="Pfam" id="PF00892"/>
    </source>
</evidence>
<feature type="domain" description="EamA" evidence="7">
    <location>
        <begin position="42"/>
        <end position="168"/>
    </location>
</feature>
<comment type="subcellular location">
    <subcellularLocation>
        <location evidence="1 6">Membrane</location>
        <topology evidence="1 6">Multi-pass membrane protein</topology>
    </subcellularLocation>
</comment>
<keyword evidence="3 6" id="KW-0812">Transmembrane</keyword>
<feature type="transmembrane region" description="Helical" evidence="6">
    <location>
        <begin position="89"/>
        <end position="113"/>
    </location>
</feature>
<gene>
    <name evidence="8" type="ORF">PIB30_058278</name>
</gene>
<evidence type="ECO:0000256" key="5">
    <source>
        <dbReference type="ARBA" id="ARBA00023136"/>
    </source>
</evidence>
<dbReference type="InterPro" id="IPR000620">
    <property type="entry name" value="EamA_dom"/>
</dbReference>
<feature type="transmembrane region" description="Helical" evidence="6">
    <location>
        <begin position="202"/>
        <end position="222"/>
    </location>
</feature>
<feature type="domain" description="EamA" evidence="7">
    <location>
        <begin position="218"/>
        <end position="342"/>
    </location>
</feature>
<comment type="caution">
    <text evidence="8">The sequence shown here is derived from an EMBL/GenBank/DDBJ whole genome shotgun (WGS) entry which is preliminary data.</text>
</comment>
<feature type="transmembrane region" description="Helical" evidence="6">
    <location>
        <begin position="57"/>
        <end position="77"/>
    </location>
</feature>
<name>A0ABU6VJQ0_9FABA</name>
<reference evidence="8 9" key="1">
    <citation type="journal article" date="2023" name="Plants (Basel)">
        <title>Bridging the Gap: Combining Genomics and Transcriptomics Approaches to Understand Stylosanthes scabra, an Orphan Legume from the Brazilian Caatinga.</title>
        <authorList>
            <person name="Ferreira-Neto J.R.C."/>
            <person name="da Silva M.D."/>
            <person name="Binneck E."/>
            <person name="de Melo N.F."/>
            <person name="da Silva R.H."/>
            <person name="de Melo A.L.T.M."/>
            <person name="Pandolfi V."/>
            <person name="Bustamante F.O."/>
            <person name="Brasileiro-Vidal A.C."/>
            <person name="Benko-Iseppon A.M."/>
        </authorList>
    </citation>
    <scope>NUCLEOTIDE SEQUENCE [LARGE SCALE GENOMIC DNA]</scope>
    <source>
        <tissue evidence="8">Leaves</tissue>
    </source>
</reference>
<dbReference type="PANTHER" id="PTHR31218">
    <property type="entry name" value="WAT1-RELATED PROTEIN"/>
    <property type="match status" value="1"/>
</dbReference>
<feature type="transmembrane region" description="Helical" evidence="6">
    <location>
        <begin position="119"/>
        <end position="141"/>
    </location>
</feature>
<feature type="transmembrane region" description="Helical" evidence="6">
    <location>
        <begin position="325"/>
        <end position="344"/>
    </location>
</feature>
<dbReference type="Pfam" id="PF00892">
    <property type="entry name" value="EamA"/>
    <property type="match status" value="2"/>
</dbReference>
<evidence type="ECO:0000256" key="6">
    <source>
        <dbReference type="RuleBase" id="RU363077"/>
    </source>
</evidence>
<evidence type="ECO:0000313" key="9">
    <source>
        <dbReference type="Proteomes" id="UP001341840"/>
    </source>
</evidence>
<feature type="transmembrane region" description="Helical" evidence="6">
    <location>
        <begin position="21"/>
        <end position="45"/>
    </location>
</feature>
<evidence type="ECO:0000256" key="4">
    <source>
        <dbReference type="ARBA" id="ARBA00022989"/>
    </source>
</evidence>
<proteinExistence type="inferred from homology"/>
<dbReference type="EMBL" id="JASCZI010151522">
    <property type="protein sequence ID" value="MED6173324.1"/>
    <property type="molecule type" value="Genomic_DNA"/>
</dbReference>
<feature type="transmembrane region" description="Helical" evidence="6">
    <location>
        <begin position="153"/>
        <end position="171"/>
    </location>
</feature>
<comment type="similarity">
    <text evidence="2 6">Belongs to the drug/metabolite transporter (DMT) superfamily. Plant drug/metabolite exporter (P-DME) (TC 2.A.7.4) family.</text>
</comment>
<keyword evidence="5 6" id="KW-0472">Membrane</keyword>
<evidence type="ECO:0000256" key="1">
    <source>
        <dbReference type="ARBA" id="ARBA00004141"/>
    </source>
</evidence>
<dbReference type="InterPro" id="IPR037185">
    <property type="entry name" value="EmrE-like"/>
</dbReference>
<feature type="transmembrane region" description="Helical" evidence="6">
    <location>
        <begin position="296"/>
        <end position="319"/>
    </location>
</feature>
<dbReference type="InterPro" id="IPR030184">
    <property type="entry name" value="WAT1-related"/>
</dbReference>
<dbReference type="Proteomes" id="UP001341840">
    <property type="component" value="Unassembled WGS sequence"/>
</dbReference>
<feature type="transmembrane region" description="Helical" evidence="6">
    <location>
        <begin position="261"/>
        <end position="284"/>
    </location>
</feature>
<accession>A0ABU6VJQ0</accession>
<evidence type="ECO:0000256" key="3">
    <source>
        <dbReference type="ARBA" id="ARBA00022692"/>
    </source>
</evidence>